<evidence type="ECO:0000256" key="2">
    <source>
        <dbReference type="ARBA" id="ARBA00006143"/>
    </source>
</evidence>
<dbReference type="InterPro" id="IPR003834">
    <property type="entry name" value="Cyt_c_assmbl_TM_dom"/>
</dbReference>
<keyword evidence="3 6" id="KW-0812">Transmembrane</keyword>
<protein>
    <submittedName>
        <fullName evidence="8">Thiol:disulfide interchange protein DsbD</fullName>
        <ecNumber evidence="8">1.8.1.8</ecNumber>
    </submittedName>
</protein>
<gene>
    <name evidence="8" type="primary">dsbD</name>
    <name evidence="8" type="ORF">ATZ99_11390</name>
</gene>
<dbReference type="PANTHER" id="PTHR31272">
    <property type="entry name" value="CYTOCHROME C-TYPE BIOGENESIS PROTEIN HI_1454-RELATED"/>
    <property type="match status" value="1"/>
</dbReference>
<name>A0A162MKU6_9FIRM</name>
<feature type="transmembrane region" description="Helical" evidence="6">
    <location>
        <begin position="159"/>
        <end position="179"/>
    </location>
</feature>
<dbReference type="RefSeq" id="WP_187694827.1">
    <property type="nucleotide sequence ID" value="NZ_LOHZ01000027.1"/>
</dbReference>
<dbReference type="AlphaFoldDB" id="A0A162MKU6"/>
<evidence type="ECO:0000256" key="5">
    <source>
        <dbReference type="ARBA" id="ARBA00023136"/>
    </source>
</evidence>
<dbReference type="Proteomes" id="UP000075737">
    <property type="component" value="Unassembled WGS sequence"/>
</dbReference>
<feature type="transmembrane region" description="Helical" evidence="6">
    <location>
        <begin position="120"/>
        <end position="147"/>
    </location>
</feature>
<evidence type="ECO:0000256" key="6">
    <source>
        <dbReference type="SAM" id="Phobius"/>
    </source>
</evidence>
<feature type="transmembrane region" description="Helical" evidence="6">
    <location>
        <begin position="78"/>
        <end position="99"/>
    </location>
</feature>
<proteinExistence type="inferred from homology"/>
<keyword evidence="5 6" id="KW-0472">Membrane</keyword>
<sequence>MNYQISLFSAFAGGLLSFFSPCVVPLLPVYAGILAGSGEKKGSLIINSLFFIGGFSITFTALGLSFTALSRFLVMNRFLFSKIAGVIIIVLGLNLLDLLKLNFLMKEKRRYLELISISPFTSFILGIFFSAGWTPCIGPILSSILLMAGTTRDIKMGSLLLFSFSAGFGLPFFIFSVIFSNSQKARSMLLKFAPFSKKIAGTLLIIVGLSLLFELI</sequence>
<dbReference type="PATRIC" id="fig|520767.4.peg.1241"/>
<evidence type="ECO:0000313" key="8">
    <source>
        <dbReference type="EMBL" id="KYO66511.1"/>
    </source>
</evidence>
<feature type="transmembrane region" description="Helical" evidence="6">
    <location>
        <begin position="44"/>
        <end position="66"/>
    </location>
</feature>
<dbReference type="GO" id="GO:0017004">
    <property type="term" value="P:cytochrome complex assembly"/>
    <property type="evidence" value="ECO:0007669"/>
    <property type="project" value="InterPro"/>
</dbReference>
<dbReference type="InterPro" id="IPR051790">
    <property type="entry name" value="Cytochrome_c-biogenesis_DsbD"/>
</dbReference>
<evidence type="ECO:0000256" key="4">
    <source>
        <dbReference type="ARBA" id="ARBA00022989"/>
    </source>
</evidence>
<dbReference type="EC" id="1.8.1.8" evidence="8"/>
<accession>A0A162MKU6</accession>
<dbReference type="PANTHER" id="PTHR31272:SF4">
    <property type="entry name" value="CYTOCHROME C-TYPE BIOGENESIS PROTEIN HI_1454-RELATED"/>
    <property type="match status" value="1"/>
</dbReference>
<organism evidence="8 9">
    <name type="scientific">Thermovenabulum gondwanense</name>
    <dbReference type="NCBI Taxonomy" id="520767"/>
    <lineage>
        <taxon>Bacteria</taxon>
        <taxon>Bacillati</taxon>
        <taxon>Bacillota</taxon>
        <taxon>Clostridia</taxon>
        <taxon>Thermosediminibacterales</taxon>
        <taxon>Thermosediminibacteraceae</taxon>
        <taxon>Thermovenabulum</taxon>
    </lineage>
</organism>
<keyword evidence="9" id="KW-1185">Reference proteome</keyword>
<dbReference type="EMBL" id="LOHZ01000027">
    <property type="protein sequence ID" value="KYO66511.1"/>
    <property type="molecule type" value="Genomic_DNA"/>
</dbReference>
<evidence type="ECO:0000256" key="1">
    <source>
        <dbReference type="ARBA" id="ARBA00004141"/>
    </source>
</evidence>
<keyword evidence="4 6" id="KW-1133">Transmembrane helix</keyword>
<keyword evidence="8" id="KW-0560">Oxidoreductase</keyword>
<reference evidence="8 9" key="1">
    <citation type="submission" date="2015-12" db="EMBL/GenBank/DDBJ databases">
        <title>Draft genome of Thermovenabulum gondwanense isolated from a red thermophilic microbial mat colonisisng an outflow channel of a bore well.</title>
        <authorList>
            <person name="Patel B.K."/>
        </authorList>
    </citation>
    <scope>NUCLEOTIDE SEQUENCE [LARGE SCALE GENOMIC DNA]</scope>
    <source>
        <strain evidence="8 9">R270</strain>
    </source>
</reference>
<dbReference type="STRING" id="520767.ATZ99_11390"/>
<evidence type="ECO:0000259" key="7">
    <source>
        <dbReference type="Pfam" id="PF02683"/>
    </source>
</evidence>
<comment type="subcellular location">
    <subcellularLocation>
        <location evidence="1">Membrane</location>
        <topology evidence="1">Multi-pass membrane protein</topology>
    </subcellularLocation>
</comment>
<evidence type="ECO:0000313" key="9">
    <source>
        <dbReference type="Proteomes" id="UP000075737"/>
    </source>
</evidence>
<comment type="similarity">
    <text evidence="2">Belongs to the DsbD family.</text>
</comment>
<evidence type="ECO:0000256" key="3">
    <source>
        <dbReference type="ARBA" id="ARBA00022692"/>
    </source>
</evidence>
<dbReference type="GO" id="GO:0047134">
    <property type="term" value="F:protein-disulfide reductase [NAD(P)H] activity"/>
    <property type="evidence" value="ECO:0007669"/>
    <property type="project" value="UniProtKB-EC"/>
</dbReference>
<feature type="transmembrane region" description="Helical" evidence="6">
    <location>
        <begin position="6"/>
        <end position="32"/>
    </location>
</feature>
<dbReference type="Pfam" id="PF02683">
    <property type="entry name" value="DsbD_TM"/>
    <property type="match status" value="1"/>
</dbReference>
<comment type="caution">
    <text evidence="8">The sequence shown here is derived from an EMBL/GenBank/DDBJ whole genome shotgun (WGS) entry which is preliminary data.</text>
</comment>
<dbReference type="GO" id="GO:0016020">
    <property type="term" value="C:membrane"/>
    <property type="evidence" value="ECO:0007669"/>
    <property type="project" value="UniProtKB-SubCell"/>
</dbReference>
<feature type="transmembrane region" description="Helical" evidence="6">
    <location>
        <begin position="199"/>
        <end position="215"/>
    </location>
</feature>
<feature type="domain" description="Cytochrome C biogenesis protein transmembrane" evidence="7">
    <location>
        <begin position="6"/>
        <end position="181"/>
    </location>
</feature>